<dbReference type="GO" id="GO:0004148">
    <property type="term" value="F:dihydrolipoyl dehydrogenase (NADH) activity"/>
    <property type="evidence" value="ECO:0007669"/>
    <property type="project" value="TreeGrafter"/>
</dbReference>
<dbReference type="Gene3D" id="3.30.390.30">
    <property type="match status" value="1"/>
</dbReference>
<sequence length="440" mass="47695">MKFDVVVLGGGSGGYVAGSVLARYGKKVAVVEKEKFGGICVRAGCVPSIFLYDTSFLFTRLGEIGNYKGMSIKVSLGDIFSSRENLIEYLSNAGRELIENAGGTTLLGEAKIKEGKVIVGRKEIEYDKLIIATGSSPSIPKIKGVEDGLTEDQAVNLDRVPENLVVVGGGFAGVEIAQFFARLGSTVTLLTKGKILKWLSEEARKVIKDSLEWDGVSVVENCEPVYQDKRFLKTTCGEFKAEVVYATGRKPNLPEGIDTLSIETNCNGIKVDESMRTTNGKVWAIGDVVDKERKVAHSAMLEGVIASLSILGKDVKVDRSFVPQVVYTDPQVAVVGKLERAVKSSVFPLKASTRAMIHGIREGYVRLGFDSDDKVCYGEVVSQYSEEIINVVTLAIKAKMKAEDLALLPLVHPSLSEGVSNAAKALFNLDVDVFREKHET</sequence>
<dbReference type="KEGG" id="mcn:Mcup_0680"/>
<gene>
    <name evidence="12" type="ordered locus">Mcup_0680</name>
</gene>
<dbReference type="SUPFAM" id="SSF55424">
    <property type="entry name" value="FAD/NAD-linked reductases, dimerisation (C-terminal) domain"/>
    <property type="match status" value="1"/>
</dbReference>
<dbReference type="InterPro" id="IPR001100">
    <property type="entry name" value="Pyr_nuc-diS_OxRdtase"/>
</dbReference>
<dbReference type="GO" id="GO:0050660">
    <property type="term" value="F:flavin adenine dinucleotide binding"/>
    <property type="evidence" value="ECO:0007669"/>
    <property type="project" value="TreeGrafter"/>
</dbReference>
<dbReference type="SUPFAM" id="SSF51905">
    <property type="entry name" value="FAD/NAD(P)-binding domain"/>
    <property type="match status" value="1"/>
</dbReference>
<dbReference type="GO" id="GO:0006103">
    <property type="term" value="P:2-oxoglutarate metabolic process"/>
    <property type="evidence" value="ECO:0007669"/>
    <property type="project" value="TreeGrafter"/>
</dbReference>
<dbReference type="PIRSF" id="PIRSF000350">
    <property type="entry name" value="Mercury_reductase_MerA"/>
    <property type="match status" value="1"/>
</dbReference>
<dbReference type="PANTHER" id="PTHR22912:SF151">
    <property type="entry name" value="DIHYDROLIPOYL DEHYDROGENASE, MITOCHONDRIAL"/>
    <property type="match status" value="1"/>
</dbReference>
<evidence type="ECO:0000256" key="7">
    <source>
        <dbReference type="ARBA" id="ARBA00023157"/>
    </source>
</evidence>
<evidence type="ECO:0000256" key="2">
    <source>
        <dbReference type="ARBA" id="ARBA00007532"/>
    </source>
</evidence>
<dbReference type="eggNOG" id="arCOG01068">
    <property type="taxonomic scope" value="Archaea"/>
</dbReference>
<keyword evidence="4 9" id="KW-0274">FAD</keyword>
<dbReference type="Pfam" id="PF07992">
    <property type="entry name" value="Pyr_redox_2"/>
    <property type="match status" value="1"/>
</dbReference>
<keyword evidence="8 9" id="KW-0676">Redox-active center</keyword>
<dbReference type="Gene3D" id="3.50.50.60">
    <property type="entry name" value="FAD/NAD(P)-binding domain"/>
    <property type="match status" value="2"/>
</dbReference>
<evidence type="ECO:0000256" key="1">
    <source>
        <dbReference type="ARBA" id="ARBA00001974"/>
    </source>
</evidence>
<evidence type="ECO:0000313" key="13">
    <source>
        <dbReference type="Proteomes" id="UP000007812"/>
    </source>
</evidence>
<keyword evidence="13" id="KW-1185">Reference proteome</keyword>
<dbReference type="PRINTS" id="PR00411">
    <property type="entry name" value="PNDRDTASEI"/>
</dbReference>
<reference evidence="12 13" key="1">
    <citation type="journal article" date="2011" name="J. Bacteriol.">
        <title>Complete genome sequence of Metallosphaera cuprina, a metal sulfide-oxidizing archaeon from a hot spring.</title>
        <authorList>
            <person name="Liu L.J."/>
            <person name="You X.Y."/>
            <person name="Zheng H."/>
            <person name="Wang S."/>
            <person name="Jiang C.Y."/>
            <person name="Liu S.J."/>
        </authorList>
    </citation>
    <scope>NUCLEOTIDE SEQUENCE [LARGE SCALE GENOMIC DNA]</scope>
    <source>
        <strain evidence="12 13">Ar-4</strain>
    </source>
</reference>
<comment type="similarity">
    <text evidence="2 9">Belongs to the class-I pyridine nucleotide-disulfide oxidoreductase family.</text>
</comment>
<dbReference type="EMBL" id="CP002656">
    <property type="protein sequence ID" value="AEB94785.1"/>
    <property type="molecule type" value="Genomic_DNA"/>
</dbReference>
<organism evidence="12 13">
    <name type="scientific">Metallosphaera cuprina (strain Ar-4)</name>
    <dbReference type="NCBI Taxonomy" id="1006006"/>
    <lineage>
        <taxon>Archaea</taxon>
        <taxon>Thermoproteota</taxon>
        <taxon>Thermoprotei</taxon>
        <taxon>Sulfolobales</taxon>
        <taxon>Sulfolobaceae</taxon>
        <taxon>Metallosphaera</taxon>
    </lineage>
</organism>
<evidence type="ECO:0000256" key="9">
    <source>
        <dbReference type="RuleBase" id="RU003691"/>
    </source>
</evidence>
<evidence type="ECO:0000313" key="12">
    <source>
        <dbReference type="EMBL" id="AEB94785.1"/>
    </source>
</evidence>
<dbReference type="GeneID" id="10492871"/>
<keyword evidence="5 9" id="KW-0560">Oxidoreductase</keyword>
<evidence type="ECO:0000259" key="11">
    <source>
        <dbReference type="Pfam" id="PF07992"/>
    </source>
</evidence>
<dbReference type="OrthoDB" id="27922at2157"/>
<dbReference type="HOGENOM" id="CLU_016755_0_2_2"/>
<evidence type="ECO:0000256" key="6">
    <source>
        <dbReference type="ARBA" id="ARBA00023027"/>
    </source>
</evidence>
<dbReference type="InterPro" id="IPR036188">
    <property type="entry name" value="FAD/NAD-bd_sf"/>
</dbReference>
<proteinExistence type="inferred from homology"/>
<evidence type="ECO:0000256" key="8">
    <source>
        <dbReference type="ARBA" id="ARBA00023284"/>
    </source>
</evidence>
<comment type="cofactor">
    <cofactor evidence="1">
        <name>FAD</name>
        <dbReference type="ChEBI" id="CHEBI:57692"/>
    </cofactor>
</comment>
<dbReference type="InterPro" id="IPR012999">
    <property type="entry name" value="Pyr_OxRdtase_I_AS"/>
</dbReference>
<dbReference type="AlphaFoldDB" id="F4G1H2"/>
<dbReference type="STRING" id="1006006.Mcup_0680"/>
<dbReference type="PRINTS" id="PR00368">
    <property type="entry name" value="FADPNR"/>
</dbReference>
<protein>
    <submittedName>
        <fullName evidence="12">Dihydrolipoamide dehydrogenase</fullName>
    </submittedName>
</protein>
<evidence type="ECO:0000259" key="10">
    <source>
        <dbReference type="Pfam" id="PF02852"/>
    </source>
</evidence>
<dbReference type="InterPro" id="IPR050151">
    <property type="entry name" value="Class-I_Pyr_Nuc-Dis_Oxidored"/>
</dbReference>
<keyword evidence="6" id="KW-0520">NAD</keyword>
<keyword evidence="7" id="KW-1015">Disulfide bond</keyword>
<dbReference type="InterPro" id="IPR016156">
    <property type="entry name" value="FAD/NAD-linked_Rdtase_dimer_sf"/>
</dbReference>
<dbReference type="PANTHER" id="PTHR22912">
    <property type="entry name" value="DISULFIDE OXIDOREDUCTASE"/>
    <property type="match status" value="1"/>
</dbReference>
<dbReference type="InterPro" id="IPR004099">
    <property type="entry name" value="Pyr_nucl-diS_OxRdtase_dimer"/>
</dbReference>
<dbReference type="RefSeq" id="WP_013737283.1">
    <property type="nucleotide sequence ID" value="NC_015435.1"/>
</dbReference>
<keyword evidence="3 9" id="KW-0285">Flavoprotein</keyword>
<evidence type="ECO:0000256" key="4">
    <source>
        <dbReference type="ARBA" id="ARBA00022827"/>
    </source>
</evidence>
<dbReference type="Pfam" id="PF02852">
    <property type="entry name" value="Pyr_redox_dim"/>
    <property type="match status" value="1"/>
</dbReference>
<accession>F4G1H2</accession>
<feature type="domain" description="Pyridine nucleotide-disulphide oxidoreductase dimerisation" evidence="10">
    <location>
        <begin position="322"/>
        <end position="422"/>
    </location>
</feature>
<evidence type="ECO:0000256" key="3">
    <source>
        <dbReference type="ARBA" id="ARBA00022630"/>
    </source>
</evidence>
<evidence type="ECO:0000256" key="5">
    <source>
        <dbReference type="ARBA" id="ARBA00023002"/>
    </source>
</evidence>
<dbReference type="Proteomes" id="UP000007812">
    <property type="component" value="Chromosome"/>
</dbReference>
<dbReference type="PROSITE" id="PS00076">
    <property type="entry name" value="PYRIDINE_REDOX_1"/>
    <property type="match status" value="1"/>
</dbReference>
<dbReference type="InterPro" id="IPR023753">
    <property type="entry name" value="FAD/NAD-binding_dom"/>
</dbReference>
<name>F4G1H2_METCR</name>
<dbReference type="PATRIC" id="fig|1006006.8.peg.682"/>
<feature type="domain" description="FAD/NAD(P)-binding" evidence="11">
    <location>
        <begin position="3"/>
        <end position="303"/>
    </location>
</feature>